<evidence type="ECO:0000313" key="2">
    <source>
        <dbReference type="EMBL" id="MDQ0100676.1"/>
    </source>
</evidence>
<protein>
    <submittedName>
        <fullName evidence="2">Uncharacterized protein</fullName>
    </submittedName>
</protein>
<evidence type="ECO:0000313" key="3">
    <source>
        <dbReference type="Proteomes" id="UP001244563"/>
    </source>
</evidence>
<keyword evidence="3" id="KW-1185">Reference proteome</keyword>
<dbReference type="RefSeq" id="WP_064721519.1">
    <property type="nucleotide sequence ID" value="NZ_BDDW01000001.1"/>
</dbReference>
<evidence type="ECO:0000256" key="1">
    <source>
        <dbReference type="SAM" id="MobiDB-lite"/>
    </source>
</evidence>
<sequence length="197" mass="21265">MSFFEDLPEPPVRQPLTQPAQPEWSGPPSGELPGVVSPGGFVLRGANAVVALKLVEVFSTGCLLDLVWCVRRSNESDQEWRDVMERSFQRPGLPGIMIGAGLPDGRKAFAGATRPSMFEGSEEVTGPVLVEWGGAGGSAGDQQAEGSARYWLWPLPAEGELKIVAKWDNQGLAESTLTVPGERLATAREEVRGYWSE</sequence>
<feature type="region of interest" description="Disordered" evidence="1">
    <location>
        <begin position="1"/>
        <end position="31"/>
    </location>
</feature>
<name>A0ABT9THY8_PAENI</name>
<comment type="caution">
    <text evidence="2">The sequence shown here is derived from an EMBL/GenBank/DDBJ whole genome shotgun (WGS) entry which is preliminary data.</text>
</comment>
<dbReference type="EMBL" id="JAUSSW010000001">
    <property type="protein sequence ID" value="MDQ0100676.1"/>
    <property type="molecule type" value="Genomic_DNA"/>
</dbReference>
<organism evidence="2 3">
    <name type="scientific">Paenarthrobacter nicotinovorans</name>
    <name type="common">Arthrobacter nicotinovorans</name>
    <dbReference type="NCBI Taxonomy" id="29320"/>
    <lineage>
        <taxon>Bacteria</taxon>
        <taxon>Bacillati</taxon>
        <taxon>Actinomycetota</taxon>
        <taxon>Actinomycetes</taxon>
        <taxon>Micrococcales</taxon>
        <taxon>Micrococcaceae</taxon>
        <taxon>Paenarthrobacter</taxon>
    </lineage>
</organism>
<reference evidence="2 3" key="1">
    <citation type="submission" date="2023-07" db="EMBL/GenBank/DDBJ databases">
        <title>Sorghum-associated microbial communities from plants grown in Nebraska, USA.</title>
        <authorList>
            <person name="Schachtman D."/>
        </authorList>
    </citation>
    <scope>NUCLEOTIDE SEQUENCE [LARGE SCALE GENOMIC DNA]</scope>
    <source>
        <strain evidence="2 3">CC523</strain>
    </source>
</reference>
<accession>A0ABT9THY8</accession>
<dbReference type="Proteomes" id="UP001244563">
    <property type="component" value="Unassembled WGS sequence"/>
</dbReference>
<gene>
    <name evidence="2" type="ORF">J2T10_000295</name>
</gene>
<proteinExistence type="predicted"/>